<evidence type="ECO:0000313" key="4">
    <source>
        <dbReference type="Proteomes" id="UP000636709"/>
    </source>
</evidence>
<reference evidence="3" key="1">
    <citation type="submission" date="2020-07" db="EMBL/GenBank/DDBJ databases">
        <title>Genome sequence and genetic diversity analysis of an under-domesticated orphan crop, white fonio (Digitaria exilis).</title>
        <authorList>
            <person name="Bennetzen J.L."/>
            <person name="Chen S."/>
            <person name="Ma X."/>
            <person name="Wang X."/>
            <person name="Yssel A.E.J."/>
            <person name="Chaluvadi S.R."/>
            <person name="Johnson M."/>
            <person name="Gangashetty P."/>
            <person name="Hamidou F."/>
            <person name="Sanogo M.D."/>
            <person name="Zwaenepoel A."/>
            <person name="Wallace J."/>
            <person name="Van De Peer Y."/>
            <person name="Van Deynze A."/>
        </authorList>
    </citation>
    <scope>NUCLEOTIDE SEQUENCE</scope>
    <source>
        <tissue evidence="3">Leaves</tissue>
    </source>
</reference>
<comment type="caution">
    <text evidence="3">The sequence shown here is derived from an EMBL/GenBank/DDBJ whole genome shotgun (WGS) entry which is preliminary data.</text>
</comment>
<evidence type="ECO:0000313" key="3">
    <source>
        <dbReference type="EMBL" id="KAF8658856.1"/>
    </source>
</evidence>
<protein>
    <recommendedName>
        <fullName evidence="2">DUF1618 domain-containing protein</fullName>
    </recommendedName>
</protein>
<dbReference type="OrthoDB" id="661431at2759"/>
<dbReference type="PANTHER" id="PTHR33074:SF72">
    <property type="entry name" value="DUF1618 DOMAIN-CONTAINING PROTEIN"/>
    <property type="match status" value="1"/>
</dbReference>
<gene>
    <name evidence="3" type="ORF">HU200_059349</name>
</gene>
<feature type="compositionally biased region" description="Basic residues" evidence="1">
    <location>
        <begin position="13"/>
        <end position="22"/>
    </location>
</feature>
<name>A0A835E1M8_9POAL</name>
<proteinExistence type="predicted"/>
<evidence type="ECO:0000256" key="1">
    <source>
        <dbReference type="SAM" id="MobiDB-lite"/>
    </source>
</evidence>
<keyword evidence="4" id="KW-1185">Reference proteome</keyword>
<dbReference type="Proteomes" id="UP000636709">
    <property type="component" value="Unassembled WGS sequence"/>
</dbReference>
<dbReference type="InterPro" id="IPR011676">
    <property type="entry name" value="DUF1618"/>
</dbReference>
<sequence length="457" mass="51214">MATNTTAPLPPSSRRRPRRGSRRPTRVLFHYEAVIAINESSTTAHAYTRNMEHIQVSLCLKRPPLPSTLFVHSSDLNHHVLPDIVCSVDDLLLLRVNMGRDRFDVYAKDFDYFVYKIHSSSPSLELLEQPHPCFHARDVDGHYTVAALNSTRIVHQYELHLFQSHTSSWSSSMVNYDITDGGQIVHKDTSTVITIGGEGGTMGWVDLWHGILLCDVLETEPSLRAVPLPSPSVDKVWGIGDPVQRRGIAFVRGKGCLKFVHLEIADARLPGMDHETKAPSFRVDGWTLTTWSNTAMSDSLEDWHKECVVQASDITIADMAISQFLEDSGLLRTSLSNQPKEEQRNLQNLSMYQPSPCLSGEDIVYLVAREKNRHPKAWILAVDMKNGGRLKGAAYFGIPSEYSGYSVVYRPSEISKYMNLTKHMNPPATVPDIYTSISGSPGPTRRFDVRKALSFPN</sequence>
<accession>A0A835E1M8</accession>
<organism evidence="3 4">
    <name type="scientific">Digitaria exilis</name>
    <dbReference type="NCBI Taxonomy" id="1010633"/>
    <lineage>
        <taxon>Eukaryota</taxon>
        <taxon>Viridiplantae</taxon>
        <taxon>Streptophyta</taxon>
        <taxon>Embryophyta</taxon>
        <taxon>Tracheophyta</taxon>
        <taxon>Spermatophyta</taxon>
        <taxon>Magnoliopsida</taxon>
        <taxon>Liliopsida</taxon>
        <taxon>Poales</taxon>
        <taxon>Poaceae</taxon>
        <taxon>PACMAD clade</taxon>
        <taxon>Panicoideae</taxon>
        <taxon>Panicodae</taxon>
        <taxon>Paniceae</taxon>
        <taxon>Anthephorinae</taxon>
        <taxon>Digitaria</taxon>
    </lineage>
</organism>
<dbReference type="AlphaFoldDB" id="A0A835E1M8"/>
<dbReference type="Pfam" id="PF07762">
    <property type="entry name" value="DUF1618"/>
    <property type="match status" value="1"/>
</dbReference>
<feature type="domain" description="DUF1618" evidence="2">
    <location>
        <begin position="204"/>
        <end position="322"/>
    </location>
</feature>
<feature type="region of interest" description="Disordered" evidence="1">
    <location>
        <begin position="1"/>
        <end position="22"/>
    </location>
</feature>
<dbReference type="EMBL" id="JACEFO010002479">
    <property type="protein sequence ID" value="KAF8658856.1"/>
    <property type="molecule type" value="Genomic_DNA"/>
</dbReference>
<evidence type="ECO:0000259" key="2">
    <source>
        <dbReference type="Pfam" id="PF07762"/>
    </source>
</evidence>
<dbReference type="PANTHER" id="PTHR33074">
    <property type="entry name" value="EXPRESSED PROTEIN-RELATED"/>
    <property type="match status" value="1"/>
</dbReference>